<dbReference type="SUPFAM" id="SSF48239">
    <property type="entry name" value="Terpenoid cyclases/Protein prenyltransferases"/>
    <property type="match status" value="1"/>
</dbReference>
<gene>
    <name evidence="3" type="ORF">HPB51_020943</name>
</gene>
<evidence type="ECO:0000259" key="2">
    <source>
        <dbReference type="SMART" id="SM01360"/>
    </source>
</evidence>
<dbReference type="InterPro" id="IPR013783">
    <property type="entry name" value="Ig-like_fold"/>
</dbReference>
<evidence type="ECO:0000256" key="1">
    <source>
        <dbReference type="ARBA" id="ARBA00023157"/>
    </source>
</evidence>
<comment type="caution">
    <text evidence="3">The sequence shown here is derived from an EMBL/GenBank/DDBJ whole genome shotgun (WGS) entry which is preliminary data.</text>
</comment>
<dbReference type="GO" id="GO:0005615">
    <property type="term" value="C:extracellular space"/>
    <property type="evidence" value="ECO:0007669"/>
    <property type="project" value="InterPro"/>
</dbReference>
<dbReference type="VEuPathDB" id="VectorBase:LOC119164935"/>
<dbReference type="InterPro" id="IPR011626">
    <property type="entry name" value="Alpha-macroglobulin_TED"/>
</dbReference>
<feature type="domain" description="Alpha-2-macroglobulin" evidence="2">
    <location>
        <begin position="46"/>
        <end position="124"/>
    </location>
</feature>
<dbReference type="Gene3D" id="1.50.10.20">
    <property type="match status" value="1"/>
</dbReference>
<protein>
    <recommendedName>
        <fullName evidence="2">Alpha-2-macroglobulin domain-containing protein</fullName>
    </recommendedName>
</protein>
<organism evidence="3 4">
    <name type="scientific">Rhipicephalus microplus</name>
    <name type="common">Cattle tick</name>
    <name type="synonym">Boophilus microplus</name>
    <dbReference type="NCBI Taxonomy" id="6941"/>
    <lineage>
        <taxon>Eukaryota</taxon>
        <taxon>Metazoa</taxon>
        <taxon>Ecdysozoa</taxon>
        <taxon>Arthropoda</taxon>
        <taxon>Chelicerata</taxon>
        <taxon>Arachnida</taxon>
        <taxon>Acari</taxon>
        <taxon>Parasitiformes</taxon>
        <taxon>Ixodida</taxon>
        <taxon>Ixodoidea</taxon>
        <taxon>Ixodidae</taxon>
        <taxon>Rhipicephalinae</taxon>
        <taxon>Rhipicephalus</taxon>
        <taxon>Boophilus</taxon>
    </lineage>
</organism>
<reference evidence="3" key="1">
    <citation type="journal article" date="2020" name="Cell">
        <title>Large-Scale Comparative Analyses of Tick Genomes Elucidate Their Genetic Diversity and Vector Capacities.</title>
        <authorList>
            <consortium name="Tick Genome and Microbiome Consortium (TIGMIC)"/>
            <person name="Jia N."/>
            <person name="Wang J."/>
            <person name="Shi W."/>
            <person name="Du L."/>
            <person name="Sun Y."/>
            <person name="Zhan W."/>
            <person name="Jiang J.F."/>
            <person name="Wang Q."/>
            <person name="Zhang B."/>
            <person name="Ji P."/>
            <person name="Bell-Sakyi L."/>
            <person name="Cui X.M."/>
            <person name="Yuan T.T."/>
            <person name="Jiang B.G."/>
            <person name="Yang W.F."/>
            <person name="Lam T.T."/>
            <person name="Chang Q.C."/>
            <person name="Ding S.J."/>
            <person name="Wang X.J."/>
            <person name="Zhu J.G."/>
            <person name="Ruan X.D."/>
            <person name="Zhao L."/>
            <person name="Wei J.T."/>
            <person name="Ye R.Z."/>
            <person name="Que T.C."/>
            <person name="Du C.H."/>
            <person name="Zhou Y.H."/>
            <person name="Cheng J.X."/>
            <person name="Dai P.F."/>
            <person name="Guo W.B."/>
            <person name="Han X.H."/>
            <person name="Huang E.J."/>
            <person name="Li L.F."/>
            <person name="Wei W."/>
            <person name="Gao Y.C."/>
            <person name="Liu J.Z."/>
            <person name="Shao H.Z."/>
            <person name="Wang X."/>
            <person name="Wang C.C."/>
            <person name="Yang T.C."/>
            <person name="Huo Q.B."/>
            <person name="Li W."/>
            <person name="Chen H.Y."/>
            <person name="Chen S.E."/>
            <person name="Zhou L.G."/>
            <person name="Ni X.B."/>
            <person name="Tian J.H."/>
            <person name="Sheng Y."/>
            <person name="Liu T."/>
            <person name="Pan Y.S."/>
            <person name="Xia L.Y."/>
            <person name="Li J."/>
            <person name="Zhao F."/>
            <person name="Cao W.C."/>
        </authorList>
    </citation>
    <scope>NUCLEOTIDE SEQUENCE</scope>
    <source>
        <strain evidence="3">Rmic-2018</strain>
    </source>
</reference>
<dbReference type="SMART" id="SM01419">
    <property type="entry name" value="Thiol-ester_cl"/>
    <property type="match status" value="1"/>
</dbReference>
<dbReference type="Pfam" id="PF07678">
    <property type="entry name" value="TED_complement"/>
    <property type="match status" value="1"/>
</dbReference>
<dbReference type="InterPro" id="IPR047565">
    <property type="entry name" value="Alpha-macroglob_thiol-ester_cl"/>
</dbReference>
<dbReference type="InterPro" id="IPR008930">
    <property type="entry name" value="Terpenoid_cyclase/PrenylTrfase"/>
</dbReference>
<dbReference type="InterPro" id="IPR001599">
    <property type="entry name" value="Macroglobln_a2"/>
</dbReference>
<evidence type="ECO:0000313" key="4">
    <source>
        <dbReference type="Proteomes" id="UP000821866"/>
    </source>
</evidence>
<proteinExistence type="predicted"/>
<name>A0A9J6EC21_RHIMP</name>
<dbReference type="PANTHER" id="PTHR11412:SF166">
    <property type="entry name" value="NTR DOMAIN-CONTAINING PROTEIN"/>
    <property type="match status" value="1"/>
</dbReference>
<dbReference type="InterPro" id="IPR050473">
    <property type="entry name" value="A2M/Complement_sys"/>
</dbReference>
<evidence type="ECO:0000313" key="3">
    <source>
        <dbReference type="EMBL" id="KAH8031825.1"/>
    </source>
</evidence>
<dbReference type="Gene3D" id="2.60.40.10">
    <property type="entry name" value="Immunoglobulins"/>
    <property type="match status" value="1"/>
</dbReference>
<keyword evidence="4" id="KW-1185">Reference proteome</keyword>
<dbReference type="PANTHER" id="PTHR11412">
    <property type="entry name" value="MACROGLOBULIN / COMPLEMENT"/>
    <property type="match status" value="1"/>
</dbReference>
<accession>A0A9J6EC21</accession>
<reference evidence="3" key="2">
    <citation type="submission" date="2021-09" db="EMBL/GenBank/DDBJ databases">
        <authorList>
            <person name="Jia N."/>
            <person name="Wang J."/>
            <person name="Shi W."/>
            <person name="Du L."/>
            <person name="Sun Y."/>
            <person name="Zhan W."/>
            <person name="Jiang J."/>
            <person name="Wang Q."/>
            <person name="Zhang B."/>
            <person name="Ji P."/>
            <person name="Sakyi L.B."/>
            <person name="Cui X."/>
            <person name="Yuan T."/>
            <person name="Jiang B."/>
            <person name="Yang W."/>
            <person name="Lam T.T.-Y."/>
            <person name="Chang Q."/>
            <person name="Ding S."/>
            <person name="Wang X."/>
            <person name="Zhu J."/>
            <person name="Ruan X."/>
            <person name="Zhao L."/>
            <person name="Wei J."/>
            <person name="Que T."/>
            <person name="Du C."/>
            <person name="Cheng J."/>
            <person name="Dai P."/>
            <person name="Han X."/>
            <person name="Huang E."/>
            <person name="Gao Y."/>
            <person name="Liu J."/>
            <person name="Shao H."/>
            <person name="Ye R."/>
            <person name="Li L."/>
            <person name="Wei W."/>
            <person name="Wang X."/>
            <person name="Wang C."/>
            <person name="Huo Q."/>
            <person name="Li W."/>
            <person name="Guo W."/>
            <person name="Chen H."/>
            <person name="Chen S."/>
            <person name="Zhou L."/>
            <person name="Zhou L."/>
            <person name="Ni X."/>
            <person name="Tian J."/>
            <person name="Zhou Y."/>
            <person name="Sheng Y."/>
            <person name="Liu T."/>
            <person name="Pan Y."/>
            <person name="Xia L."/>
            <person name="Li J."/>
            <person name="Zhao F."/>
            <person name="Cao W."/>
        </authorList>
    </citation>
    <scope>NUCLEOTIDE SEQUENCE</scope>
    <source>
        <strain evidence="3">Rmic-2018</strain>
        <tissue evidence="3">Larvae</tissue>
    </source>
</reference>
<dbReference type="Proteomes" id="UP000821866">
    <property type="component" value="Chromosome 3"/>
</dbReference>
<dbReference type="EMBL" id="JABSTU010000005">
    <property type="protein sequence ID" value="KAH8031825.1"/>
    <property type="molecule type" value="Genomic_DNA"/>
</dbReference>
<dbReference type="GO" id="GO:0004866">
    <property type="term" value="F:endopeptidase inhibitor activity"/>
    <property type="evidence" value="ECO:0007669"/>
    <property type="project" value="InterPro"/>
</dbReference>
<keyword evidence="1" id="KW-1015">Disulfide bond</keyword>
<dbReference type="AlphaFoldDB" id="A0A9J6EC21"/>
<dbReference type="Pfam" id="PF00207">
    <property type="entry name" value="A2M"/>
    <property type="match status" value="1"/>
</dbReference>
<dbReference type="SMART" id="SM01360">
    <property type="entry name" value="A2M"/>
    <property type="match status" value="1"/>
</dbReference>
<sequence>MDVLWWSSFTGCGVQMPSFTDSTDLLRARFSDVPAWNNEEDPLASVVLRQEFRETSVFDEGTIGQVAVSPRGGVCVARPVEVVAFKDMFLQVTFPPTVVRNEQVEIVATLFNYDKESHDAEIYLNGAPDLCIASKHPRLPHKKRLRVAKNSAGSVSFPVVPLRQGTFPITVSLRGNGRFEDVQKTLTVVPEGTPVEQSFTVIVDPSNEQRRRKRAVVTKAYRGSEAASVGGESIADVESLISMPKGCGEQTMMIMAPALYAYKYLNIKNMLNESGRGDALKYLLEGKHSWSNGDDCVCPALLSRMCGCVTYCASGIHLTIARAQFYIREKLDDIKVPYVAALTAYALSFSPGPDRQKSMETLKSSSARRYRYSPTPTAYIIENPVGRSETAIYSP</sequence>
<dbReference type="PROSITE" id="PS00477">
    <property type="entry name" value="ALPHA_2_MACROGLOBULIN"/>
    <property type="match status" value="1"/>
</dbReference>
<dbReference type="InterPro" id="IPR019742">
    <property type="entry name" value="MacrogloblnA2_CS"/>
</dbReference>